<accession>A0A6A0ABA5</accession>
<keyword evidence="3" id="KW-1185">Reference proteome</keyword>
<evidence type="ECO:0000313" key="2">
    <source>
        <dbReference type="EMBL" id="GFH29177.1"/>
    </source>
</evidence>
<gene>
    <name evidence="2" type="ORF">HaLaN_27797</name>
</gene>
<feature type="non-terminal residue" evidence="2">
    <location>
        <position position="1"/>
    </location>
</feature>
<dbReference type="AlphaFoldDB" id="A0A6A0ABA5"/>
<name>A0A6A0ABA5_HAELA</name>
<protein>
    <submittedName>
        <fullName evidence="2">Glutaminase</fullName>
    </submittedName>
</protein>
<dbReference type="Proteomes" id="UP000485058">
    <property type="component" value="Unassembled WGS sequence"/>
</dbReference>
<feature type="non-terminal residue" evidence="2">
    <location>
        <position position="129"/>
    </location>
</feature>
<sequence length="129" mass="14373">AERGEAKKAREAAKRAVKKERQRLRLVCDGGQGVPRLISEDDVDKLISKLEPEQLMALNERLSALGIGREEQAALTISALTGLSAAEAAEVAAKERLKQEAEQAAKENLRLEHERKMAGMREWTEEELR</sequence>
<comment type="caution">
    <text evidence="2">The sequence shown here is derived from an EMBL/GenBank/DDBJ whole genome shotgun (WGS) entry which is preliminary data.</text>
</comment>
<dbReference type="EMBL" id="BLLF01004219">
    <property type="protein sequence ID" value="GFH29177.1"/>
    <property type="molecule type" value="Genomic_DNA"/>
</dbReference>
<evidence type="ECO:0000313" key="3">
    <source>
        <dbReference type="Proteomes" id="UP000485058"/>
    </source>
</evidence>
<evidence type="ECO:0000256" key="1">
    <source>
        <dbReference type="SAM" id="Coils"/>
    </source>
</evidence>
<reference evidence="2 3" key="1">
    <citation type="submission" date="2020-02" db="EMBL/GenBank/DDBJ databases">
        <title>Draft genome sequence of Haematococcus lacustris strain NIES-144.</title>
        <authorList>
            <person name="Morimoto D."/>
            <person name="Nakagawa S."/>
            <person name="Yoshida T."/>
            <person name="Sawayama S."/>
        </authorList>
    </citation>
    <scope>NUCLEOTIDE SEQUENCE [LARGE SCALE GENOMIC DNA]</scope>
    <source>
        <strain evidence="2 3">NIES-144</strain>
    </source>
</reference>
<keyword evidence="1" id="KW-0175">Coiled coil</keyword>
<feature type="coiled-coil region" evidence="1">
    <location>
        <begin position="83"/>
        <end position="114"/>
    </location>
</feature>
<organism evidence="2 3">
    <name type="scientific">Haematococcus lacustris</name>
    <name type="common">Green alga</name>
    <name type="synonym">Haematococcus pluvialis</name>
    <dbReference type="NCBI Taxonomy" id="44745"/>
    <lineage>
        <taxon>Eukaryota</taxon>
        <taxon>Viridiplantae</taxon>
        <taxon>Chlorophyta</taxon>
        <taxon>core chlorophytes</taxon>
        <taxon>Chlorophyceae</taxon>
        <taxon>CS clade</taxon>
        <taxon>Chlamydomonadales</taxon>
        <taxon>Haematococcaceae</taxon>
        <taxon>Haematococcus</taxon>
    </lineage>
</organism>
<proteinExistence type="predicted"/>